<dbReference type="OrthoDB" id="3271139at2759"/>
<dbReference type="PANTHER" id="PTHR38248">
    <property type="entry name" value="FUNK1 6"/>
    <property type="match status" value="1"/>
</dbReference>
<name>A0A9P3GKC3_9APHY</name>
<reference evidence="3 4" key="1">
    <citation type="submission" date="2021-08" db="EMBL/GenBank/DDBJ databases">
        <title>Draft Genome Sequence of Phanerochaete sordida strain YK-624.</title>
        <authorList>
            <person name="Mori T."/>
            <person name="Dohra H."/>
            <person name="Suzuki T."/>
            <person name="Kawagishi H."/>
            <person name="Hirai H."/>
        </authorList>
    </citation>
    <scope>NUCLEOTIDE SEQUENCE [LARGE SCALE GENOMIC DNA]</scope>
    <source>
        <strain evidence="3 4">YK-624</strain>
    </source>
</reference>
<accession>A0A9P3GKC3</accession>
<dbReference type="InterPro" id="IPR040976">
    <property type="entry name" value="Pkinase_fungal"/>
</dbReference>
<dbReference type="PANTHER" id="PTHR38248:SF2">
    <property type="entry name" value="FUNK1 11"/>
    <property type="match status" value="1"/>
</dbReference>
<keyword evidence="4" id="KW-1185">Reference proteome</keyword>
<dbReference type="SUPFAM" id="SSF56112">
    <property type="entry name" value="Protein kinase-like (PK-like)"/>
    <property type="match status" value="1"/>
</dbReference>
<evidence type="ECO:0000256" key="1">
    <source>
        <dbReference type="SAM" id="MobiDB-lite"/>
    </source>
</evidence>
<dbReference type="Proteomes" id="UP000703269">
    <property type="component" value="Unassembled WGS sequence"/>
</dbReference>
<dbReference type="AlphaFoldDB" id="A0A9P3GKC3"/>
<feature type="region of interest" description="Disordered" evidence="1">
    <location>
        <begin position="592"/>
        <end position="643"/>
    </location>
</feature>
<gene>
    <name evidence="3" type="ORF">PsYK624_112530</name>
</gene>
<organism evidence="3 4">
    <name type="scientific">Phanerochaete sordida</name>
    <dbReference type="NCBI Taxonomy" id="48140"/>
    <lineage>
        <taxon>Eukaryota</taxon>
        <taxon>Fungi</taxon>
        <taxon>Dikarya</taxon>
        <taxon>Basidiomycota</taxon>
        <taxon>Agaricomycotina</taxon>
        <taxon>Agaricomycetes</taxon>
        <taxon>Polyporales</taxon>
        <taxon>Phanerochaetaceae</taxon>
        <taxon>Phanerochaete</taxon>
    </lineage>
</organism>
<proteinExistence type="predicted"/>
<dbReference type="Gene3D" id="1.10.510.10">
    <property type="entry name" value="Transferase(Phosphotransferase) domain 1"/>
    <property type="match status" value="1"/>
</dbReference>
<feature type="compositionally biased region" description="Acidic residues" evidence="1">
    <location>
        <begin position="594"/>
        <end position="641"/>
    </location>
</feature>
<evidence type="ECO:0000259" key="2">
    <source>
        <dbReference type="Pfam" id="PF17667"/>
    </source>
</evidence>
<evidence type="ECO:0000313" key="4">
    <source>
        <dbReference type="Proteomes" id="UP000703269"/>
    </source>
</evidence>
<dbReference type="EMBL" id="BPQB01000045">
    <property type="protein sequence ID" value="GJE95074.1"/>
    <property type="molecule type" value="Genomic_DNA"/>
</dbReference>
<comment type="caution">
    <text evidence="3">The sequence shown here is derived from an EMBL/GenBank/DDBJ whole genome shotgun (WGS) entry which is preliminary data.</text>
</comment>
<dbReference type="Pfam" id="PF17667">
    <property type="entry name" value="Pkinase_fungal"/>
    <property type="match status" value="1"/>
</dbReference>
<feature type="domain" description="Fungal-type protein kinase" evidence="2">
    <location>
        <begin position="176"/>
        <end position="706"/>
    </location>
</feature>
<feature type="region of interest" description="Disordered" evidence="1">
    <location>
        <begin position="657"/>
        <end position="679"/>
    </location>
</feature>
<protein>
    <recommendedName>
        <fullName evidence="2">Fungal-type protein kinase domain-containing protein</fullName>
    </recommendedName>
</protein>
<sequence length="865" mass="96790">MALSLNTAKLIGLNHSFSQIKSNTSPVTASNAALGELRNAVLDDMDQVVPIVPAGYFPVYLLPPLRGGDDLVPRTLKRLENQGLIVDNRWTFWDDEPCNLDENTKRRLVEDNVFAAFADLAKHVADAALVVDDRLGLAEPGVVFECNSTCTPLSKNRKEPSKSKPDAYALLLTHANPITWCDVAIPAEFKEKDATDDRLDNYEKILWSMCYIMQEDARRRFVFGFTIENVSMRLWFLSRSEVLVSEAFNFMTEREVLVDFILRTTFAKRSEIGFDETITRLSGLSPVDQSVRYDIQVRDPKKTPQEPLVKTYRTRRLISEVGALSPRGRGTRVWEVYELDGNGEELRKLDDKGNLVLADTLVVKETWSDVDRLSEGEIIDKIRSKAEAAGKLYDFETHFMDTSRFGDVYIDDGPDSRPDTTAGFRQSRLSAPEIALDVETLLVSAKPRPNQCCQVVTVQGPVNKERIMLPTFSRYPHKVHHRIAFTEVGQPVFQAKSLRKAYRCVGDVIKGLDLMHSLGWIHRDISYGNILLVGKRGKITDLEYAKEETDTSVHGIRTGTMYFMSEEVYKGGYLHLPPAKDRPKLALEDIDYHADDDDDDDDDADAWDNEPDADSDTDNDADGDGDDANDEDEADEADAVADDNAYADICDATGEVDAQDADDNTAEVPNTNVPLYGPSPNASITDVPFRHNPLHDFESVVWLSFYLLLAPVFKSRKTAPEVASKYRTKQEVVFHKLFSDRITRTHIMSGESQVDHHFSELDPTVSAVAQQLLEVRTPLVNAFRRAEAEMTAERPIPFSVGEEAAAGMGTELLKIIAETLASKDLSISTEDTVTRPRRPVAKQAATEDGAHKLAASWHRGLILLK</sequence>
<dbReference type="InterPro" id="IPR011009">
    <property type="entry name" value="Kinase-like_dom_sf"/>
</dbReference>
<evidence type="ECO:0000313" key="3">
    <source>
        <dbReference type="EMBL" id="GJE95074.1"/>
    </source>
</evidence>